<dbReference type="EnsemblFungi" id="PTTG_07344-t43_1">
    <property type="protein sequence ID" value="PTTG_07344-t43_1-p1"/>
    <property type="gene ID" value="PTTG_07344"/>
</dbReference>
<feature type="region of interest" description="Disordered" evidence="1">
    <location>
        <begin position="56"/>
        <end position="78"/>
    </location>
</feature>
<evidence type="ECO:0000313" key="3">
    <source>
        <dbReference type="EnsemblFungi" id="PTTG_07344-t43_1-p1"/>
    </source>
</evidence>
<reference evidence="3 4" key="3">
    <citation type="journal article" date="2017" name="G3 (Bethesda)">
        <title>Comparative analysis highlights variable genome content of wheat rusts and divergence of the mating loci.</title>
        <authorList>
            <person name="Cuomo C.A."/>
            <person name="Bakkeren G."/>
            <person name="Khalil H.B."/>
            <person name="Panwar V."/>
            <person name="Joly D."/>
            <person name="Linning R."/>
            <person name="Sakthikumar S."/>
            <person name="Song X."/>
            <person name="Adiconis X."/>
            <person name="Fan L."/>
            <person name="Goldberg J.M."/>
            <person name="Levin J.Z."/>
            <person name="Young S."/>
            <person name="Zeng Q."/>
            <person name="Anikster Y."/>
            <person name="Bruce M."/>
            <person name="Wang M."/>
            <person name="Yin C."/>
            <person name="McCallum B."/>
            <person name="Szabo L.J."/>
            <person name="Hulbert S."/>
            <person name="Chen X."/>
            <person name="Fellers J.P."/>
        </authorList>
    </citation>
    <scope>NUCLEOTIDE SEQUENCE</scope>
    <source>
        <strain evidence="3">isolate 1-1 / race 1 (BBBD)</strain>
        <strain evidence="4">Isolate 1-1 / race 1 (BBBD)</strain>
    </source>
</reference>
<dbReference type="AlphaFoldDB" id="A0A0C4F2M3"/>
<dbReference type="VEuPathDB" id="FungiDB:PTTG_07344"/>
<name>A0A0C4F2M3_PUCT1</name>
<reference evidence="2" key="1">
    <citation type="submission" date="2009-11" db="EMBL/GenBank/DDBJ databases">
        <authorList>
            <consortium name="The Broad Institute Genome Sequencing Platform"/>
            <person name="Ward D."/>
            <person name="Feldgarden M."/>
            <person name="Earl A."/>
            <person name="Young S.K."/>
            <person name="Zeng Q."/>
            <person name="Koehrsen M."/>
            <person name="Alvarado L."/>
            <person name="Berlin A."/>
            <person name="Bochicchio J."/>
            <person name="Borenstein D."/>
            <person name="Chapman S.B."/>
            <person name="Chen Z."/>
            <person name="Engels R."/>
            <person name="Freedman E."/>
            <person name="Gellesch M."/>
            <person name="Goldberg J."/>
            <person name="Griggs A."/>
            <person name="Gujja S."/>
            <person name="Heilman E."/>
            <person name="Heiman D."/>
            <person name="Hepburn T."/>
            <person name="Howarth C."/>
            <person name="Jen D."/>
            <person name="Larson L."/>
            <person name="Lewis B."/>
            <person name="Mehta T."/>
            <person name="Park D."/>
            <person name="Pearson M."/>
            <person name="Roberts A."/>
            <person name="Saif S."/>
            <person name="Shea T."/>
            <person name="Shenoy N."/>
            <person name="Sisk P."/>
            <person name="Stolte C."/>
            <person name="Sykes S."/>
            <person name="Thomson T."/>
            <person name="Walk T."/>
            <person name="White J."/>
            <person name="Yandava C."/>
            <person name="Izard J."/>
            <person name="Baranova O.V."/>
            <person name="Blanton J.M."/>
            <person name="Tanner A.C."/>
            <person name="Dewhirst F.E."/>
            <person name="Haas B."/>
            <person name="Nusbaum C."/>
            <person name="Birren B."/>
        </authorList>
    </citation>
    <scope>NUCLEOTIDE SEQUENCE [LARGE SCALE GENOMIC DNA]</scope>
    <source>
        <strain evidence="2">1-1 BBBD Race 1</strain>
    </source>
</reference>
<evidence type="ECO:0000313" key="4">
    <source>
        <dbReference type="Proteomes" id="UP000005240"/>
    </source>
</evidence>
<keyword evidence="4" id="KW-1185">Reference proteome</keyword>
<reference evidence="2" key="2">
    <citation type="submission" date="2016-05" db="EMBL/GenBank/DDBJ databases">
        <title>Comparative analysis highlights variable genome content of wheat rusts and divergence of the mating loci.</title>
        <authorList>
            <person name="Cuomo C.A."/>
            <person name="Bakkeren G."/>
            <person name="Szabo L."/>
            <person name="Khalil H."/>
            <person name="Joly D."/>
            <person name="Goldberg J."/>
            <person name="Young S."/>
            <person name="Zeng Q."/>
            <person name="Fellers J."/>
        </authorList>
    </citation>
    <scope>NUCLEOTIDE SEQUENCE [LARGE SCALE GENOMIC DNA]</scope>
    <source>
        <strain evidence="2">1-1 BBBD Race 1</strain>
    </source>
</reference>
<organism evidence="2">
    <name type="scientific">Puccinia triticina (isolate 1-1 / race 1 (BBBD))</name>
    <name type="common">Brown leaf rust fungus</name>
    <dbReference type="NCBI Taxonomy" id="630390"/>
    <lineage>
        <taxon>Eukaryota</taxon>
        <taxon>Fungi</taxon>
        <taxon>Dikarya</taxon>
        <taxon>Basidiomycota</taxon>
        <taxon>Pucciniomycotina</taxon>
        <taxon>Pucciniomycetes</taxon>
        <taxon>Pucciniales</taxon>
        <taxon>Pucciniaceae</taxon>
        <taxon>Puccinia</taxon>
    </lineage>
</organism>
<protein>
    <submittedName>
        <fullName evidence="2 3">Uncharacterized protein</fullName>
    </submittedName>
</protein>
<accession>A0A0C4F2M3</accession>
<sequence length="128" mass="13521">MQATDPCMDVDGKLAHGAESWREDCLFLQPQASVDAPEPGGSELVDEVQDPLQAPALGGAFDSAQGRLEPSGQSGTGARVVRDIAEPHRPSTAVGPARQAGQDLGAQVEELRAELVSPSFLRDPYTRN</sequence>
<reference evidence="3" key="4">
    <citation type="submission" date="2025-05" db="UniProtKB">
        <authorList>
            <consortium name="EnsemblFungi"/>
        </authorList>
    </citation>
    <scope>IDENTIFICATION</scope>
    <source>
        <strain evidence="3">isolate 1-1 / race 1 (BBBD)</strain>
    </source>
</reference>
<gene>
    <name evidence="2" type="ORF">PTTG_07344</name>
</gene>
<evidence type="ECO:0000256" key="1">
    <source>
        <dbReference type="SAM" id="MobiDB-lite"/>
    </source>
</evidence>
<dbReference type="Proteomes" id="UP000005240">
    <property type="component" value="Unassembled WGS sequence"/>
</dbReference>
<dbReference type="EMBL" id="ADAS02000104">
    <property type="protein sequence ID" value="OAV90321.1"/>
    <property type="molecule type" value="Genomic_DNA"/>
</dbReference>
<evidence type="ECO:0000313" key="2">
    <source>
        <dbReference type="EMBL" id="OAV90321.1"/>
    </source>
</evidence>
<proteinExistence type="predicted"/>